<proteinExistence type="predicted"/>
<dbReference type="AlphaFoldDB" id="A0AA96GME5"/>
<evidence type="ECO:0000256" key="2">
    <source>
        <dbReference type="SAM" id="MobiDB-lite"/>
    </source>
</evidence>
<sequence length="78" mass="8889">MTIPSTSNGITINYQSLESLNPVNNEKKRTQPRTQTTPHKNIEPPMTIDSLNSQLRDLQKIVDQQAEEIRRLQDTSGQ</sequence>
<keyword evidence="1" id="KW-0175">Coiled coil</keyword>
<dbReference type="KEGG" id="nneo:PQG83_04430"/>
<evidence type="ECO:0000313" key="3">
    <source>
        <dbReference type="EMBL" id="WNM63005.1"/>
    </source>
</evidence>
<feature type="compositionally biased region" description="Polar residues" evidence="2">
    <location>
        <begin position="1"/>
        <end position="24"/>
    </location>
</feature>
<dbReference type="RefSeq" id="WP_312747245.1">
    <property type="nucleotide sequence ID" value="NZ_CP116968.1"/>
</dbReference>
<keyword evidence="4" id="KW-1185">Reference proteome</keyword>
<dbReference type="Proteomes" id="UP001302494">
    <property type="component" value="Chromosome"/>
</dbReference>
<dbReference type="EMBL" id="CP116968">
    <property type="protein sequence ID" value="WNM63005.1"/>
    <property type="molecule type" value="Genomic_DNA"/>
</dbReference>
<evidence type="ECO:0000256" key="1">
    <source>
        <dbReference type="SAM" id="Coils"/>
    </source>
</evidence>
<name>A0AA96GME5_9BACT</name>
<gene>
    <name evidence="3" type="ORF">PQG83_04430</name>
</gene>
<organism evidence="3 4">
    <name type="scientific">Candidatus Nitrospira neomarina</name>
    <dbReference type="NCBI Taxonomy" id="3020899"/>
    <lineage>
        <taxon>Bacteria</taxon>
        <taxon>Pseudomonadati</taxon>
        <taxon>Nitrospirota</taxon>
        <taxon>Nitrospiria</taxon>
        <taxon>Nitrospirales</taxon>
        <taxon>Nitrospiraceae</taxon>
        <taxon>Nitrospira</taxon>
    </lineage>
</organism>
<reference evidence="3 4" key="1">
    <citation type="submission" date="2023-01" db="EMBL/GenBank/DDBJ databases">
        <title>Cultivation and genomic characterization of new, ubiquitous marine nitrite-oxidizing bacteria from the Nitrospirales.</title>
        <authorList>
            <person name="Mueller A.J."/>
            <person name="Daebeler A."/>
            <person name="Herbold C.W."/>
            <person name="Kirkegaard R.H."/>
            <person name="Daims H."/>
        </authorList>
    </citation>
    <scope>NUCLEOTIDE SEQUENCE [LARGE SCALE GENOMIC DNA]</scope>
    <source>
        <strain evidence="3 4">DK</strain>
    </source>
</reference>
<accession>A0AA96GME5</accession>
<protein>
    <submittedName>
        <fullName evidence="3">Uncharacterized protein</fullName>
    </submittedName>
</protein>
<feature type="region of interest" description="Disordered" evidence="2">
    <location>
        <begin position="1"/>
        <end position="46"/>
    </location>
</feature>
<feature type="coiled-coil region" evidence="1">
    <location>
        <begin position="48"/>
        <end position="75"/>
    </location>
</feature>
<evidence type="ECO:0000313" key="4">
    <source>
        <dbReference type="Proteomes" id="UP001302494"/>
    </source>
</evidence>